<dbReference type="PANTHER" id="PTHR33987">
    <property type="entry name" value="CALCINEURIN-LIKE METALLO-PHOSPHOESTERASE SUPERFAMILY PROTEIN"/>
    <property type="match status" value="1"/>
</dbReference>
<accession>A0ABV5GUV0</accession>
<organism evidence="2 3">
    <name type="scientific">Algibacter miyuki</name>
    <dbReference type="NCBI Taxonomy" id="1306933"/>
    <lineage>
        <taxon>Bacteria</taxon>
        <taxon>Pseudomonadati</taxon>
        <taxon>Bacteroidota</taxon>
        <taxon>Flavobacteriia</taxon>
        <taxon>Flavobacteriales</taxon>
        <taxon>Flavobacteriaceae</taxon>
        <taxon>Algibacter</taxon>
    </lineage>
</organism>
<reference evidence="2 3" key="1">
    <citation type="submission" date="2024-09" db="EMBL/GenBank/DDBJ databases">
        <authorList>
            <person name="Sun Q."/>
            <person name="Mori K."/>
        </authorList>
    </citation>
    <scope>NUCLEOTIDE SEQUENCE [LARGE SCALE GENOMIC DNA]</scope>
    <source>
        <strain evidence="2 3">CECT 8300</strain>
    </source>
</reference>
<dbReference type="EMBL" id="JBHMFA010000001">
    <property type="protein sequence ID" value="MFB9103395.1"/>
    <property type="molecule type" value="Genomic_DNA"/>
</dbReference>
<evidence type="ECO:0000313" key="3">
    <source>
        <dbReference type="Proteomes" id="UP001589590"/>
    </source>
</evidence>
<dbReference type="Proteomes" id="UP001589590">
    <property type="component" value="Unassembled WGS sequence"/>
</dbReference>
<dbReference type="InterPro" id="IPR029052">
    <property type="entry name" value="Metallo-depent_PP-like"/>
</dbReference>
<dbReference type="SUPFAM" id="SSF56300">
    <property type="entry name" value="Metallo-dependent phosphatases"/>
    <property type="match status" value="1"/>
</dbReference>
<feature type="domain" description="PhoD-like phosphatase metallophosphatase" evidence="1">
    <location>
        <begin position="236"/>
        <end position="427"/>
    </location>
</feature>
<comment type="caution">
    <text evidence="2">The sequence shown here is derived from an EMBL/GenBank/DDBJ whole genome shotgun (WGS) entry which is preliminary data.</text>
</comment>
<name>A0ABV5GUV0_9FLAO</name>
<protein>
    <submittedName>
        <fullName evidence="2">Alkaline phosphatase D family protein</fullName>
    </submittedName>
</protein>
<evidence type="ECO:0000313" key="2">
    <source>
        <dbReference type="EMBL" id="MFB9103395.1"/>
    </source>
</evidence>
<dbReference type="RefSeq" id="WP_290268908.1">
    <property type="nucleotide sequence ID" value="NZ_JAUFQP010000007.1"/>
</dbReference>
<dbReference type="InterPro" id="IPR038607">
    <property type="entry name" value="PhoD-like_sf"/>
</dbReference>
<gene>
    <name evidence="2" type="ORF">ACFFU1_00685</name>
</gene>
<sequence length="503" mass="57155">MRLNKLIYLVVFSTTTYLSSNCYSQTTDTVLARFNVTLKQAHVGSLEIDSLLLNSYETVPENISTFYFDTRALFEGNEIDFTHTDIVASALNNEMKLMGGPMLGDVKSNGISIWLRPSNKLPIYIRVTALNSNKQNIYSVIPIAAGMAQRMVLDDLNPATKYKYAVISQDDIVAEGTFQTAPELLKNDEIRLTFASGFHKIGLHNPNIINAILKREPNAMLLLGDLAVDDRENNFSMHRSDYLLRDISKPWKKLSANIPLYASWDDHDYLDNDLSGIPEKFTKNDRDELRAIWRENWNNPENNEEGIYFNTRIGQVEVIMLDTRSCRTIEKRGQYGSYLGLEQQTWLKNILKNSTAAFKIISSGTMWSDDISNGKDSWGTWDTLAREEIFNFIETENILGVLLISGDRHGARGFTIPRPSGFKFFEFEPASLGGVPGPEAIAKNAKNQLFGYPGLDLKAFGEFTFKTENNEPQVIFRLIDEFGNIMEEHRLSYDMLTPKKIKR</sequence>
<dbReference type="PANTHER" id="PTHR33987:SF1">
    <property type="entry name" value="CALCINEURIN-LIKE METALLO-PHOSPHOESTERASE SUPERFAMILY PROTEIN"/>
    <property type="match status" value="1"/>
</dbReference>
<keyword evidence="3" id="KW-1185">Reference proteome</keyword>
<dbReference type="Pfam" id="PF09423">
    <property type="entry name" value="PhoD"/>
    <property type="match status" value="1"/>
</dbReference>
<proteinExistence type="predicted"/>
<dbReference type="Gene3D" id="3.60.21.70">
    <property type="entry name" value="PhoD-like phosphatase"/>
    <property type="match status" value="1"/>
</dbReference>
<dbReference type="InterPro" id="IPR018946">
    <property type="entry name" value="PhoD-like_MPP"/>
</dbReference>
<evidence type="ECO:0000259" key="1">
    <source>
        <dbReference type="Pfam" id="PF09423"/>
    </source>
</evidence>